<comment type="caution">
    <text evidence="3">The sequence shown here is derived from an EMBL/GenBank/DDBJ whole genome shotgun (WGS) entry which is preliminary data.</text>
</comment>
<protein>
    <submittedName>
        <fullName evidence="3">Cystathionine gamma-synthase</fullName>
    </submittedName>
</protein>
<organism evidence="3">
    <name type="scientific">mine drainage metagenome</name>
    <dbReference type="NCBI Taxonomy" id="410659"/>
    <lineage>
        <taxon>unclassified sequences</taxon>
        <taxon>metagenomes</taxon>
        <taxon>ecological metagenomes</taxon>
    </lineage>
</organism>
<feature type="non-terminal residue" evidence="3">
    <location>
        <position position="193"/>
    </location>
</feature>
<dbReference type="EMBL" id="AUZX01010487">
    <property type="protein sequence ID" value="EQD47545.1"/>
    <property type="molecule type" value="Genomic_DNA"/>
</dbReference>
<dbReference type="GO" id="GO:0030170">
    <property type="term" value="F:pyridoxal phosphate binding"/>
    <property type="evidence" value="ECO:0007669"/>
    <property type="project" value="InterPro"/>
</dbReference>
<dbReference type="GO" id="GO:0004123">
    <property type="term" value="F:cystathionine gamma-lyase activity"/>
    <property type="evidence" value="ECO:0007669"/>
    <property type="project" value="TreeGrafter"/>
</dbReference>
<dbReference type="InterPro" id="IPR015424">
    <property type="entry name" value="PyrdxlP-dep_Trfase"/>
</dbReference>
<comment type="cofactor">
    <cofactor evidence="1">
        <name>pyridoxal 5'-phosphate</name>
        <dbReference type="ChEBI" id="CHEBI:597326"/>
    </cofactor>
</comment>
<dbReference type="PANTHER" id="PTHR11808">
    <property type="entry name" value="TRANS-SULFURATION ENZYME FAMILY MEMBER"/>
    <property type="match status" value="1"/>
</dbReference>
<proteinExistence type="predicted"/>
<evidence type="ECO:0000256" key="1">
    <source>
        <dbReference type="ARBA" id="ARBA00001933"/>
    </source>
</evidence>
<dbReference type="GO" id="GO:0003962">
    <property type="term" value="F:cystathionine gamma-synthase activity"/>
    <property type="evidence" value="ECO:0007669"/>
    <property type="project" value="TreeGrafter"/>
</dbReference>
<dbReference type="GO" id="GO:0019343">
    <property type="term" value="P:cysteine biosynthetic process via cystathionine"/>
    <property type="evidence" value="ECO:0007669"/>
    <property type="project" value="TreeGrafter"/>
</dbReference>
<evidence type="ECO:0000313" key="3">
    <source>
        <dbReference type="EMBL" id="EQD47545.1"/>
    </source>
</evidence>
<dbReference type="InterPro" id="IPR054542">
    <property type="entry name" value="Cys_met_metab_PP"/>
</dbReference>
<dbReference type="InterPro" id="IPR015421">
    <property type="entry name" value="PyrdxlP-dep_Trfase_major"/>
</dbReference>
<dbReference type="InterPro" id="IPR015422">
    <property type="entry name" value="PyrdxlP-dep_Trfase_small"/>
</dbReference>
<keyword evidence="2" id="KW-0663">Pyridoxal phosphate</keyword>
<reference evidence="3" key="1">
    <citation type="submission" date="2013-08" db="EMBL/GenBank/DDBJ databases">
        <authorList>
            <person name="Mendez C."/>
            <person name="Richter M."/>
            <person name="Ferrer M."/>
            <person name="Sanchez J."/>
        </authorList>
    </citation>
    <scope>NUCLEOTIDE SEQUENCE</scope>
</reference>
<evidence type="ECO:0000256" key="2">
    <source>
        <dbReference type="ARBA" id="ARBA00022898"/>
    </source>
</evidence>
<dbReference type="PROSITE" id="PS00868">
    <property type="entry name" value="CYS_MET_METAB_PP"/>
    <property type="match status" value="1"/>
</dbReference>
<sequence length="193" mass="20708">AALLWVETPSNPLLRITDIERFAALGHACGAKVVVDNTFLSPAWQQPLALGADVVVHSTTKYLNGHSDVVGGAAVAREQDVSEELAWWANCLGVTGAPFDSFLTLRGLRTLHARLEQHGRNAQALAEWLAGADGVAKVYYPGLARHPGHEVARRQQRGFGAIVSLELAGGLEAVRAFTDGLAYFSLAESLGWR</sequence>
<dbReference type="GO" id="GO:0019346">
    <property type="term" value="P:transsulfuration"/>
    <property type="evidence" value="ECO:0007669"/>
    <property type="project" value="InterPro"/>
</dbReference>
<dbReference type="Gene3D" id="3.90.1150.10">
    <property type="entry name" value="Aspartate Aminotransferase, domain 1"/>
    <property type="match status" value="1"/>
</dbReference>
<dbReference type="SUPFAM" id="SSF53383">
    <property type="entry name" value="PLP-dependent transferases"/>
    <property type="match status" value="1"/>
</dbReference>
<name>T1AZL1_9ZZZZ</name>
<feature type="non-terminal residue" evidence="3">
    <location>
        <position position="1"/>
    </location>
</feature>
<reference evidence="3" key="2">
    <citation type="journal article" date="2014" name="ISME J.">
        <title>Microbial stratification in low pH oxic and suboxic macroscopic growths along an acid mine drainage.</title>
        <authorList>
            <person name="Mendez-Garcia C."/>
            <person name="Mesa V."/>
            <person name="Sprenger R.R."/>
            <person name="Richter M."/>
            <person name="Diez M.S."/>
            <person name="Solano J."/>
            <person name="Bargiela R."/>
            <person name="Golyshina O.V."/>
            <person name="Manteca A."/>
            <person name="Ramos J.L."/>
            <person name="Gallego J.R."/>
            <person name="Llorente I."/>
            <person name="Martins Dos Santos V.A."/>
            <person name="Jensen O.N."/>
            <person name="Pelaez A.I."/>
            <person name="Sanchez J."/>
            <person name="Ferrer M."/>
        </authorList>
    </citation>
    <scope>NUCLEOTIDE SEQUENCE</scope>
</reference>
<dbReference type="GO" id="GO:0005737">
    <property type="term" value="C:cytoplasm"/>
    <property type="evidence" value="ECO:0007669"/>
    <property type="project" value="TreeGrafter"/>
</dbReference>
<accession>T1AZL1</accession>
<dbReference type="Pfam" id="PF01053">
    <property type="entry name" value="Cys_Met_Meta_PP"/>
    <property type="match status" value="1"/>
</dbReference>
<gene>
    <name evidence="3" type="ORF">B1A_14294</name>
</gene>
<dbReference type="Gene3D" id="3.40.640.10">
    <property type="entry name" value="Type I PLP-dependent aspartate aminotransferase-like (Major domain)"/>
    <property type="match status" value="1"/>
</dbReference>
<dbReference type="PANTHER" id="PTHR11808:SF75">
    <property type="entry name" value="CYSTATHIONINE GAMMA-SYNTHASE"/>
    <property type="match status" value="1"/>
</dbReference>
<dbReference type="AlphaFoldDB" id="T1AZL1"/>
<dbReference type="InterPro" id="IPR000277">
    <property type="entry name" value="Cys/Met-Metab_PyrdxlP-dep_enz"/>
</dbReference>